<dbReference type="SUPFAM" id="SSF46785">
    <property type="entry name" value="Winged helix' DNA-binding domain"/>
    <property type="match status" value="1"/>
</dbReference>
<dbReference type="RefSeq" id="WP_106177252.1">
    <property type="nucleotide sequence ID" value="NZ_PVNH01000002.1"/>
</dbReference>
<feature type="region of interest" description="Disordered" evidence="5">
    <location>
        <begin position="290"/>
        <end position="310"/>
    </location>
</feature>
<protein>
    <submittedName>
        <fullName evidence="7">LysR family transcriptional regulator</fullName>
    </submittedName>
</protein>
<dbReference type="FunFam" id="1.10.10.10:FF:000001">
    <property type="entry name" value="LysR family transcriptional regulator"/>
    <property type="match status" value="1"/>
</dbReference>
<keyword evidence="2" id="KW-0805">Transcription regulation</keyword>
<feature type="domain" description="HTH lysR-type" evidence="6">
    <location>
        <begin position="1"/>
        <end position="58"/>
    </location>
</feature>
<dbReference type="InterPro" id="IPR000847">
    <property type="entry name" value="LysR_HTH_N"/>
</dbReference>
<evidence type="ECO:0000313" key="8">
    <source>
        <dbReference type="Proteomes" id="UP000238362"/>
    </source>
</evidence>
<accession>A0A2T0M0L9</accession>
<evidence type="ECO:0000256" key="1">
    <source>
        <dbReference type="ARBA" id="ARBA00009437"/>
    </source>
</evidence>
<dbReference type="PROSITE" id="PS50931">
    <property type="entry name" value="HTH_LYSR"/>
    <property type="match status" value="1"/>
</dbReference>
<dbReference type="PANTHER" id="PTHR30346:SF0">
    <property type="entry name" value="HCA OPERON TRANSCRIPTIONAL ACTIVATOR HCAR"/>
    <property type="match status" value="1"/>
</dbReference>
<dbReference type="GO" id="GO:0003677">
    <property type="term" value="F:DNA binding"/>
    <property type="evidence" value="ECO:0007669"/>
    <property type="project" value="UniProtKB-KW"/>
</dbReference>
<reference evidence="7 8" key="1">
    <citation type="submission" date="2018-03" db="EMBL/GenBank/DDBJ databases">
        <title>Genomic Encyclopedia of Type Strains, Phase III (KMG-III): the genomes of soil and plant-associated and newly described type strains.</title>
        <authorList>
            <person name="Whitman W."/>
        </authorList>
    </citation>
    <scope>NUCLEOTIDE SEQUENCE [LARGE SCALE GENOMIC DNA]</scope>
    <source>
        <strain evidence="7 8">CGMCC 4.7125</strain>
    </source>
</reference>
<evidence type="ECO:0000313" key="7">
    <source>
        <dbReference type="EMBL" id="PRX50139.1"/>
    </source>
</evidence>
<dbReference type="GO" id="GO:0032993">
    <property type="term" value="C:protein-DNA complex"/>
    <property type="evidence" value="ECO:0007669"/>
    <property type="project" value="TreeGrafter"/>
</dbReference>
<dbReference type="Gene3D" id="1.10.10.10">
    <property type="entry name" value="Winged helix-like DNA-binding domain superfamily/Winged helix DNA-binding domain"/>
    <property type="match status" value="1"/>
</dbReference>
<organism evidence="7 8">
    <name type="scientific">Prauserella shujinwangii</name>
    <dbReference type="NCBI Taxonomy" id="1453103"/>
    <lineage>
        <taxon>Bacteria</taxon>
        <taxon>Bacillati</taxon>
        <taxon>Actinomycetota</taxon>
        <taxon>Actinomycetes</taxon>
        <taxon>Pseudonocardiales</taxon>
        <taxon>Pseudonocardiaceae</taxon>
        <taxon>Prauserella</taxon>
    </lineage>
</organism>
<dbReference type="PRINTS" id="PR00039">
    <property type="entry name" value="HTHLYSR"/>
</dbReference>
<dbReference type="Pfam" id="PF00126">
    <property type="entry name" value="HTH_1"/>
    <property type="match status" value="1"/>
</dbReference>
<dbReference type="Proteomes" id="UP000238362">
    <property type="component" value="Unassembled WGS sequence"/>
</dbReference>
<evidence type="ECO:0000259" key="6">
    <source>
        <dbReference type="PROSITE" id="PS50931"/>
    </source>
</evidence>
<comment type="caution">
    <text evidence="7">The sequence shown here is derived from an EMBL/GenBank/DDBJ whole genome shotgun (WGS) entry which is preliminary data.</text>
</comment>
<dbReference type="GO" id="GO:0003700">
    <property type="term" value="F:DNA-binding transcription factor activity"/>
    <property type="evidence" value="ECO:0007669"/>
    <property type="project" value="InterPro"/>
</dbReference>
<dbReference type="Pfam" id="PF03466">
    <property type="entry name" value="LysR_substrate"/>
    <property type="match status" value="1"/>
</dbReference>
<sequence length="310" mass="33736">MERRDIEIFLALAEELHFGRTAERLHVSQARVSQSVKSMERRIGAPLFDRTSRRVALTAIGRQLEADIRPAYERIRTGIERAVSAGRGVDGPLRIAFEAPALAELLSELLGTFRGRHRGCELRIHEAPFADPLSTLRTGDADVLVTLLPVSDPELTVGPTVHSERMVLAVATHHPLARADFVTLEDLGRDTVFRAARPAPAYWQPPSAPWHTPGGTPIARGRTFGTFQELLLAIAAGEGICPLAAHGAEYFSRPGVAYVPFRGTPDAEWALVWRTAAETGRIRAFADTARISTAPGQAPGPRSRRAAARG</sequence>
<dbReference type="InterPro" id="IPR036388">
    <property type="entry name" value="WH-like_DNA-bd_sf"/>
</dbReference>
<dbReference type="Gene3D" id="3.40.190.10">
    <property type="entry name" value="Periplasmic binding protein-like II"/>
    <property type="match status" value="2"/>
</dbReference>
<keyword evidence="4" id="KW-0804">Transcription</keyword>
<dbReference type="OrthoDB" id="79118at2"/>
<dbReference type="InterPro" id="IPR005119">
    <property type="entry name" value="LysR_subst-bd"/>
</dbReference>
<evidence type="ECO:0000256" key="4">
    <source>
        <dbReference type="ARBA" id="ARBA00023163"/>
    </source>
</evidence>
<keyword evidence="8" id="KW-1185">Reference proteome</keyword>
<evidence type="ECO:0000256" key="5">
    <source>
        <dbReference type="SAM" id="MobiDB-lite"/>
    </source>
</evidence>
<dbReference type="SUPFAM" id="SSF53850">
    <property type="entry name" value="Periplasmic binding protein-like II"/>
    <property type="match status" value="1"/>
</dbReference>
<dbReference type="InterPro" id="IPR036390">
    <property type="entry name" value="WH_DNA-bd_sf"/>
</dbReference>
<proteinExistence type="inferred from homology"/>
<name>A0A2T0M0L9_9PSEU</name>
<comment type="similarity">
    <text evidence="1">Belongs to the LysR transcriptional regulatory family.</text>
</comment>
<evidence type="ECO:0000256" key="3">
    <source>
        <dbReference type="ARBA" id="ARBA00023125"/>
    </source>
</evidence>
<dbReference type="AlphaFoldDB" id="A0A2T0M0L9"/>
<gene>
    <name evidence="7" type="ORF">B0I33_102257</name>
</gene>
<evidence type="ECO:0000256" key="2">
    <source>
        <dbReference type="ARBA" id="ARBA00023015"/>
    </source>
</evidence>
<dbReference type="PANTHER" id="PTHR30346">
    <property type="entry name" value="TRANSCRIPTIONAL DUAL REGULATOR HCAR-RELATED"/>
    <property type="match status" value="1"/>
</dbReference>
<keyword evidence="3" id="KW-0238">DNA-binding</keyword>
<dbReference type="EMBL" id="PVNH01000002">
    <property type="protein sequence ID" value="PRX50139.1"/>
    <property type="molecule type" value="Genomic_DNA"/>
</dbReference>